<feature type="region of interest" description="Disordered" evidence="1">
    <location>
        <begin position="67"/>
        <end position="114"/>
    </location>
</feature>
<evidence type="ECO:0000256" key="1">
    <source>
        <dbReference type="SAM" id="MobiDB-lite"/>
    </source>
</evidence>
<protein>
    <submittedName>
        <fullName evidence="2">Gag-pol protein</fullName>
    </submittedName>
</protein>
<dbReference type="PaxDb" id="4113-PGSC0003DMT400092783"/>
<organism evidence="2 3">
    <name type="scientific">Solanum tuberosum</name>
    <name type="common">Potato</name>
    <dbReference type="NCBI Taxonomy" id="4113"/>
    <lineage>
        <taxon>Eukaryota</taxon>
        <taxon>Viridiplantae</taxon>
        <taxon>Streptophyta</taxon>
        <taxon>Embryophyta</taxon>
        <taxon>Tracheophyta</taxon>
        <taxon>Spermatophyta</taxon>
        <taxon>Magnoliopsida</taxon>
        <taxon>eudicotyledons</taxon>
        <taxon>Gunneridae</taxon>
        <taxon>Pentapetalae</taxon>
        <taxon>asterids</taxon>
        <taxon>lamiids</taxon>
        <taxon>Solanales</taxon>
        <taxon>Solanaceae</taxon>
        <taxon>Solanoideae</taxon>
        <taxon>Solaneae</taxon>
        <taxon>Solanum</taxon>
    </lineage>
</organism>
<feature type="compositionally biased region" description="Polar residues" evidence="1">
    <location>
        <begin position="105"/>
        <end position="114"/>
    </location>
</feature>
<reference evidence="3" key="1">
    <citation type="journal article" date="2011" name="Nature">
        <title>Genome sequence and analysis of the tuber crop potato.</title>
        <authorList>
            <consortium name="The Potato Genome Sequencing Consortium"/>
        </authorList>
    </citation>
    <scope>NUCLEOTIDE SEQUENCE [LARGE SCALE GENOMIC DNA]</scope>
    <source>
        <strain evidence="3">cv. DM1-3 516 R44</strain>
    </source>
</reference>
<feature type="compositionally biased region" description="Low complexity" evidence="1">
    <location>
        <begin position="85"/>
        <end position="98"/>
    </location>
</feature>
<dbReference type="AlphaFoldDB" id="M1DQI9"/>
<reference evidence="2" key="2">
    <citation type="submission" date="2015-06" db="UniProtKB">
        <authorList>
            <consortium name="EnsemblPlants"/>
        </authorList>
    </citation>
    <scope>IDENTIFICATION</scope>
    <source>
        <strain evidence="2">DM1-3 516 R44</strain>
    </source>
</reference>
<accession>M1DQI9</accession>
<dbReference type="HOGENOM" id="CLU_043741_5_0_1"/>
<feature type="compositionally biased region" description="Polar residues" evidence="1">
    <location>
        <begin position="73"/>
        <end position="84"/>
    </location>
</feature>
<sequence length="114" mass="13067">MVADMRSNMSLFVSGLSHFFIKEGKATMLIGDMDIDRLMIHVEQVDEDKLKDREEFCCKRAKIAGQEYDHQKTGNMKRSSFQHRSSGPAPSSASVPAPRNRNDYRIQNSQNFRV</sequence>
<dbReference type="Proteomes" id="UP000011115">
    <property type="component" value="Unassembled WGS sequence"/>
</dbReference>
<dbReference type="EnsemblPlants" id="PGSC0003DMT400092783">
    <property type="protein sequence ID" value="PGSC0003DMT400092783"/>
    <property type="gene ID" value="PGSC0003DMG400042354"/>
</dbReference>
<keyword evidence="3" id="KW-1185">Reference proteome</keyword>
<evidence type="ECO:0000313" key="2">
    <source>
        <dbReference type="EnsemblPlants" id="PGSC0003DMT400092783"/>
    </source>
</evidence>
<dbReference type="InParanoid" id="M1DQI9"/>
<proteinExistence type="predicted"/>
<evidence type="ECO:0000313" key="3">
    <source>
        <dbReference type="Proteomes" id="UP000011115"/>
    </source>
</evidence>
<dbReference type="Gramene" id="PGSC0003DMT400092783">
    <property type="protein sequence ID" value="PGSC0003DMT400092783"/>
    <property type="gene ID" value="PGSC0003DMG400042354"/>
</dbReference>
<name>M1DQI9_SOLTU</name>